<evidence type="ECO:0000313" key="1">
    <source>
        <dbReference type="EMBL" id="RZM78604.1"/>
    </source>
</evidence>
<dbReference type="OrthoDB" id="591109at2"/>
<accession>A0A4Q7E8C1</accession>
<evidence type="ECO:0000313" key="2">
    <source>
        <dbReference type="Proteomes" id="UP000292459"/>
    </source>
</evidence>
<proteinExistence type="predicted"/>
<sequence>MKQQHASKSPSTRLSASRLWRKTAALLGLGVFASSLAMLSPSAQTPSKAQSPSGANGFCYYVRASTNLYTTPSFAAEAGARFAAGDRAYATTIPPTFAWNNSVGTNFVAVAIYDGNTAWVPLYNPDGTQVLEEYPPEDCPNPGLNAATFPITGDPQQIACFGVKVPTNVYSEPSFNSAVRGRYGVGDTAYRSSDFTPDVPLSDGTWDGNTFIAVSIYDGSKAWVPRQRPNNTVILEDLAECP</sequence>
<name>A0A4Q7E8C1_9CYAN</name>
<dbReference type="AlphaFoldDB" id="A0A4Q7E8C1"/>
<dbReference type="Proteomes" id="UP000292459">
    <property type="component" value="Unassembled WGS sequence"/>
</dbReference>
<comment type="caution">
    <text evidence="1">The sequence shown here is derived from an EMBL/GenBank/DDBJ whole genome shotgun (WGS) entry which is preliminary data.</text>
</comment>
<keyword evidence="2" id="KW-1185">Reference proteome</keyword>
<dbReference type="EMBL" id="QVFV01000002">
    <property type="protein sequence ID" value="RZM78604.1"/>
    <property type="molecule type" value="Genomic_DNA"/>
</dbReference>
<gene>
    <name evidence="1" type="ORF">DYY88_07295</name>
</gene>
<organism evidence="1 2">
    <name type="scientific">Leptolyngbya iicbica LK</name>
    <dbReference type="NCBI Taxonomy" id="2294035"/>
    <lineage>
        <taxon>Bacteria</taxon>
        <taxon>Bacillati</taxon>
        <taxon>Cyanobacteriota</taxon>
        <taxon>Cyanophyceae</taxon>
        <taxon>Leptolyngbyales</taxon>
        <taxon>Leptolyngbyaceae</taxon>
        <taxon>Leptolyngbya group</taxon>
        <taxon>Leptolyngbya</taxon>
        <taxon>Leptolyngbya iicbica</taxon>
    </lineage>
</organism>
<reference evidence="1 2" key="1">
    <citation type="submission" date="2018-11" db="EMBL/GenBank/DDBJ databases">
        <title>Whole genome sequencing of an environmental sample.</title>
        <authorList>
            <person name="Sarangi A.N."/>
            <person name="Singh D."/>
            <person name="Tripathy S."/>
        </authorList>
    </citation>
    <scope>NUCLEOTIDE SEQUENCE [LARGE SCALE GENOMIC DNA]</scope>
    <source>
        <strain evidence="1 2">Lakshadweep</strain>
    </source>
</reference>
<protein>
    <submittedName>
        <fullName evidence="1">Uncharacterized protein</fullName>
    </submittedName>
</protein>